<gene>
    <name evidence="1" type="ORF">PRUB_a0419</name>
</gene>
<sequence>MKQIGITWTELFLFYPQLRASLNDAVLATQLLNRVTAIWI</sequence>
<dbReference type="AlphaFoldDB" id="A0A8T0C5V0"/>
<reference evidence="1 2" key="1">
    <citation type="journal article" date="2012" name="J. Bacteriol.">
        <title>Genome sequence of the cycloprodigiosin-producing bacterial strain Pseudoalteromonas rubra ATCC 29570(T).</title>
        <authorList>
            <person name="Xie B.B."/>
            <person name="Shu Y.L."/>
            <person name="Qin Q.L."/>
            <person name="Rong J.C."/>
            <person name="Zhang X.Y."/>
            <person name="Chen X.L."/>
            <person name="Zhou B.C."/>
            <person name="Zhang Y.Z."/>
        </authorList>
    </citation>
    <scope>NUCLEOTIDE SEQUENCE [LARGE SCALE GENOMIC DNA]</scope>
    <source>
        <strain evidence="1 2">DSM 6842</strain>
    </source>
</reference>
<protein>
    <submittedName>
        <fullName evidence="1">Uncharacterized protein</fullName>
    </submittedName>
</protein>
<accession>A0A8T0C5V0</accession>
<dbReference type="EMBL" id="AHCD03000035">
    <property type="protein sequence ID" value="KAF7785990.1"/>
    <property type="molecule type" value="Genomic_DNA"/>
</dbReference>
<organism evidence="1 2">
    <name type="scientific">Pseudoalteromonas rubra</name>
    <dbReference type="NCBI Taxonomy" id="43658"/>
    <lineage>
        <taxon>Bacteria</taxon>
        <taxon>Pseudomonadati</taxon>
        <taxon>Pseudomonadota</taxon>
        <taxon>Gammaproteobacteria</taxon>
        <taxon>Alteromonadales</taxon>
        <taxon>Pseudoalteromonadaceae</taxon>
        <taxon>Pseudoalteromonas</taxon>
    </lineage>
</organism>
<evidence type="ECO:0000313" key="1">
    <source>
        <dbReference type="EMBL" id="KAF7785990.1"/>
    </source>
</evidence>
<name>A0A8T0C5V0_9GAMM</name>
<dbReference type="Proteomes" id="UP000016480">
    <property type="component" value="Unassembled WGS sequence"/>
</dbReference>
<proteinExistence type="predicted"/>
<comment type="caution">
    <text evidence="1">The sequence shown here is derived from an EMBL/GenBank/DDBJ whole genome shotgun (WGS) entry which is preliminary data.</text>
</comment>
<evidence type="ECO:0000313" key="2">
    <source>
        <dbReference type="Proteomes" id="UP000016480"/>
    </source>
</evidence>